<gene>
    <name evidence="2" type="ORF">DW026_11080</name>
</gene>
<dbReference type="InterPro" id="IPR011990">
    <property type="entry name" value="TPR-like_helical_dom_sf"/>
</dbReference>
<accession>A0AA92WLJ0</accession>
<keyword evidence="1" id="KW-0472">Membrane</keyword>
<dbReference type="Gene3D" id="1.25.40.10">
    <property type="entry name" value="Tetratricopeptide repeat domain"/>
    <property type="match status" value="1"/>
</dbReference>
<name>A0AA92WLJ0_9BACT</name>
<dbReference type="InterPro" id="IPR019734">
    <property type="entry name" value="TPR_rpt"/>
</dbReference>
<sequence length="576" mass="66792">MTDNQLYCVFLQTLYFRPSLVLLLKKKLYFCAQNVIILNMRRSISFTILFFVMLSVLVSCYQSHKRELDLAYTLAESKPDSALPFLNRINQGKLSDKDMAKYALIYYMAQDKSGLDVDNDSLIRIAYDWYGEHQDDSLYATTLYYMGKCFLLNDSMEQAKSCLEKSYSISDSLHNMNLKCLALDKLIEVEEQLAPDTALKYAKALVKMYDSTPNVSIYNKVAARLRLCDNFMFVDSLRQALCEGQIALKLAMKDADRNLYSFVCQDLANVYEKVGEKDSCLFYARQAYSLNGTDRLSCQLMLASAYISVDSIERAFAILKQATPKTPEDRYSVFFMQSQAAMKTSNYMLAKTFGDSANSCLQNMYRSALQAKIDYYTSFLKKESERAKMQGKAEMQRWVFGLIVLLGLIIILFVLYAYWSYRKRSLARIAHEQEIFSQKQQMMEKLHQEELSHRDVQLSVMRTYLLKKIEVVEKLNSSVPNESKHIVLSDNDWTELEVFLDSVEDLFVSRLKQKHPNLSKADLRLMMLLRLQLSQKTLASIYCVSEKAIKQKLFLYKDKVGIKNEHFSLRNYIENF</sequence>
<proteinExistence type="predicted"/>
<dbReference type="SUPFAM" id="SSF48452">
    <property type="entry name" value="TPR-like"/>
    <property type="match status" value="1"/>
</dbReference>
<reference evidence="2 3" key="1">
    <citation type="submission" date="2018-08" db="EMBL/GenBank/DDBJ databases">
        <title>A genome reference for cultivated species of the human gut microbiota.</title>
        <authorList>
            <person name="Zou Y."/>
            <person name="Xue W."/>
            <person name="Luo G."/>
        </authorList>
    </citation>
    <scope>NUCLEOTIDE SEQUENCE [LARGE SCALE GENOMIC DNA]</scope>
    <source>
        <strain evidence="2 3">AF38-11</strain>
    </source>
</reference>
<dbReference type="Proteomes" id="UP000283672">
    <property type="component" value="Unassembled WGS sequence"/>
</dbReference>
<organism evidence="2 3">
    <name type="scientific">Segatella copri</name>
    <dbReference type="NCBI Taxonomy" id="165179"/>
    <lineage>
        <taxon>Bacteria</taxon>
        <taxon>Pseudomonadati</taxon>
        <taxon>Bacteroidota</taxon>
        <taxon>Bacteroidia</taxon>
        <taxon>Bacteroidales</taxon>
        <taxon>Prevotellaceae</taxon>
        <taxon>Segatella</taxon>
    </lineage>
</organism>
<protein>
    <recommendedName>
        <fullName evidence="4">Tetratricopeptide repeat protein</fullName>
    </recommendedName>
</protein>
<dbReference type="EMBL" id="QROP01000030">
    <property type="protein sequence ID" value="RHL35849.1"/>
    <property type="molecule type" value="Genomic_DNA"/>
</dbReference>
<keyword evidence="1" id="KW-1133">Transmembrane helix</keyword>
<feature type="transmembrane region" description="Helical" evidence="1">
    <location>
        <begin position="44"/>
        <end position="64"/>
    </location>
</feature>
<feature type="transmembrane region" description="Helical" evidence="1">
    <location>
        <begin position="398"/>
        <end position="419"/>
    </location>
</feature>
<dbReference type="AlphaFoldDB" id="A0AA92WLJ0"/>
<evidence type="ECO:0008006" key="4">
    <source>
        <dbReference type="Google" id="ProtNLM"/>
    </source>
</evidence>
<evidence type="ECO:0000313" key="3">
    <source>
        <dbReference type="Proteomes" id="UP000283672"/>
    </source>
</evidence>
<comment type="caution">
    <text evidence="2">The sequence shown here is derived from an EMBL/GenBank/DDBJ whole genome shotgun (WGS) entry which is preliminary data.</text>
</comment>
<feature type="transmembrane region" description="Helical" evidence="1">
    <location>
        <begin position="6"/>
        <end position="24"/>
    </location>
</feature>
<dbReference type="SMART" id="SM00028">
    <property type="entry name" value="TPR"/>
    <property type="match status" value="2"/>
</dbReference>
<evidence type="ECO:0000313" key="2">
    <source>
        <dbReference type="EMBL" id="RHL35849.1"/>
    </source>
</evidence>
<evidence type="ECO:0000256" key="1">
    <source>
        <dbReference type="SAM" id="Phobius"/>
    </source>
</evidence>
<keyword evidence="1" id="KW-0812">Transmembrane</keyword>